<organism evidence="2 3">
    <name type="scientific">Cedecea neteri</name>
    <dbReference type="NCBI Taxonomy" id="158822"/>
    <lineage>
        <taxon>Bacteria</taxon>
        <taxon>Pseudomonadati</taxon>
        <taxon>Pseudomonadota</taxon>
        <taxon>Gammaproteobacteria</taxon>
        <taxon>Enterobacterales</taxon>
        <taxon>Enterobacteriaceae</taxon>
        <taxon>Cedecea</taxon>
    </lineage>
</organism>
<proteinExistence type="predicted"/>
<dbReference type="AlphaFoldDB" id="A0A2X2SZ63"/>
<name>A0A2X2SZ63_9ENTR</name>
<dbReference type="GO" id="GO:0004521">
    <property type="term" value="F:RNA endonuclease activity"/>
    <property type="evidence" value="ECO:0007669"/>
    <property type="project" value="InterPro"/>
</dbReference>
<dbReference type="PANTHER" id="PTHR30636:SF3">
    <property type="entry name" value="UPF0701 PROTEIN YICC"/>
    <property type="match status" value="1"/>
</dbReference>
<dbReference type="EMBL" id="UAVU01000003">
    <property type="protein sequence ID" value="SQA98502.1"/>
    <property type="molecule type" value="Genomic_DNA"/>
</dbReference>
<evidence type="ECO:0000259" key="1">
    <source>
        <dbReference type="Pfam" id="PF03755"/>
    </source>
</evidence>
<dbReference type="InterPro" id="IPR005229">
    <property type="entry name" value="YicC/YloC-like"/>
</dbReference>
<evidence type="ECO:0000313" key="3">
    <source>
        <dbReference type="Proteomes" id="UP000251197"/>
    </source>
</evidence>
<evidence type="ECO:0000313" key="2">
    <source>
        <dbReference type="EMBL" id="SQA98502.1"/>
    </source>
</evidence>
<dbReference type="Proteomes" id="UP000251197">
    <property type="component" value="Unassembled WGS sequence"/>
</dbReference>
<dbReference type="Pfam" id="PF03755">
    <property type="entry name" value="YicC-like_N"/>
    <property type="match status" value="1"/>
</dbReference>
<feature type="domain" description="Endoribonuclease YicC-like N-terminal" evidence="1">
    <location>
        <begin position="2"/>
        <end position="72"/>
    </location>
</feature>
<dbReference type="PANTHER" id="PTHR30636">
    <property type="entry name" value="UPF0701 PROTEIN YICC"/>
    <property type="match status" value="1"/>
</dbReference>
<dbReference type="InterPro" id="IPR013527">
    <property type="entry name" value="YicC-like_N"/>
</dbReference>
<reference evidence="2 3" key="1">
    <citation type="submission" date="2018-06" db="EMBL/GenBank/DDBJ databases">
        <authorList>
            <consortium name="Pathogen Informatics"/>
            <person name="Doyle S."/>
        </authorList>
    </citation>
    <scope>NUCLEOTIDE SEQUENCE [LARGE SCALE GENOMIC DNA]</scope>
    <source>
        <strain evidence="2 3">NCTC12120</strain>
    </source>
</reference>
<accession>A0A2X2SZ63</accession>
<gene>
    <name evidence="2" type="primary">yicC_1</name>
    <name evidence="2" type="ORF">NCTC12120_02390</name>
</gene>
<protein>
    <submittedName>
        <fullName evidence="2">YicC-like family, N-terminal region</fullName>
    </submittedName>
</protein>
<sequence>MIRSMTAYARREVKGEWGSASWELRSVNQRYLETYIRMPEQFRSLEPVARERIRNRLTRGKIECNLRFEPDAPRTRIADS</sequence>